<evidence type="ECO:0000256" key="2">
    <source>
        <dbReference type="SAM" id="SignalP"/>
    </source>
</evidence>
<proteinExistence type="predicted"/>
<dbReference type="EMBL" id="FQWD01000001">
    <property type="protein sequence ID" value="SHF89014.1"/>
    <property type="molecule type" value="Genomic_DNA"/>
</dbReference>
<keyword evidence="5" id="KW-1185">Reference proteome</keyword>
<accession>A0A1M5FBT9</accession>
<dbReference type="InterPro" id="IPR027385">
    <property type="entry name" value="Beta-barrel_OMP"/>
</dbReference>
<feature type="signal peptide" evidence="2">
    <location>
        <begin position="1"/>
        <end position="23"/>
    </location>
</feature>
<organism evidence="4 5">
    <name type="scientific">Marisediminitalea aggregata</name>
    <dbReference type="NCBI Taxonomy" id="634436"/>
    <lineage>
        <taxon>Bacteria</taxon>
        <taxon>Pseudomonadati</taxon>
        <taxon>Pseudomonadota</taxon>
        <taxon>Gammaproteobacteria</taxon>
        <taxon>Alteromonadales</taxon>
        <taxon>Alteromonadaceae</taxon>
        <taxon>Marisediminitalea</taxon>
    </lineage>
</organism>
<name>A0A1M5FBT9_9ALTE</name>
<dbReference type="Gene3D" id="2.40.160.10">
    <property type="entry name" value="Porin"/>
    <property type="match status" value="1"/>
</dbReference>
<protein>
    <submittedName>
        <fullName evidence="4">Outer membrane protein beta-barrel domain-containing protein</fullName>
    </submittedName>
</protein>
<dbReference type="Proteomes" id="UP000184520">
    <property type="component" value="Unassembled WGS sequence"/>
</dbReference>
<evidence type="ECO:0000313" key="4">
    <source>
        <dbReference type="EMBL" id="SHF89014.1"/>
    </source>
</evidence>
<evidence type="ECO:0000256" key="1">
    <source>
        <dbReference type="ARBA" id="ARBA00022729"/>
    </source>
</evidence>
<dbReference type="STRING" id="634436.SAMN05216361_0770"/>
<dbReference type="Pfam" id="PF13505">
    <property type="entry name" value="OMP_b-brl"/>
    <property type="match status" value="1"/>
</dbReference>
<evidence type="ECO:0000313" key="5">
    <source>
        <dbReference type="Proteomes" id="UP000184520"/>
    </source>
</evidence>
<dbReference type="AlphaFoldDB" id="A0A1M5FBT9"/>
<dbReference type="InterPro" id="IPR023614">
    <property type="entry name" value="Porin_dom_sf"/>
</dbReference>
<keyword evidence="1 2" id="KW-0732">Signal</keyword>
<feature type="chain" id="PRO_5013313710" evidence="2">
    <location>
        <begin position="24"/>
        <end position="183"/>
    </location>
</feature>
<evidence type="ECO:0000259" key="3">
    <source>
        <dbReference type="Pfam" id="PF13505"/>
    </source>
</evidence>
<dbReference type="RefSeq" id="WP_073318003.1">
    <property type="nucleotide sequence ID" value="NZ_FQWD01000001.1"/>
</dbReference>
<dbReference type="SUPFAM" id="SSF56925">
    <property type="entry name" value="OMPA-like"/>
    <property type="match status" value="1"/>
</dbReference>
<dbReference type="OrthoDB" id="6384087at2"/>
<reference evidence="5" key="1">
    <citation type="submission" date="2016-11" db="EMBL/GenBank/DDBJ databases">
        <authorList>
            <person name="Varghese N."/>
            <person name="Submissions S."/>
        </authorList>
    </citation>
    <scope>NUCLEOTIDE SEQUENCE [LARGE SCALE GENOMIC DNA]</scope>
    <source>
        <strain evidence="5">CGMCC 1.8995</strain>
    </source>
</reference>
<sequence>MKLITKLMLAGSTLLSVSLPALADTPDWRYVEGGYTRYGFDNSNIEPDGLHVAGKYLLDGNFYANGEFGWLDESGFDFTTLTLGGGYRLSVNNTTDAYVGANFERIDADNYDDNGYSLVTGVRSMISPELELNGELGYFDVDEGDITLKVGANYYFNPQFAVGASYKFIDDADVLQVTARYAF</sequence>
<feature type="domain" description="Outer membrane protein beta-barrel" evidence="3">
    <location>
        <begin position="14"/>
        <end position="168"/>
    </location>
</feature>
<gene>
    <name evidence="4" type="ORF">SAMN05216361_0770</name>
</gene>
<dbReference type="InterPro" id="IPR011250">
    <property type="entry name" value="OMP/PagP_B-barrel"/>
</dbReference>